<dbReference type="Proteomes" id="UP000242496">
    <property type="component" value="Unassembled WGS sequence"/>
</dbReference>
<dbReference type="RefSeq" id="WP_041982137.1">
    <property type="nucleotide sequence ID" value="NZ_CAWRBG010000039.1"/>
</dbReference>
<dbReference type="AlphaFoldDB" id="A0A1I7J0V1"/>
<sequence>MTSSEQQKLAVILKLADERYGVNNGSREKVEFTLSQSVTAGVSVNYYVTWDIGLTEGWDSIIFGFERLRERATLRV</sequence>
<protein>
    <submittedName>
        <fullName evidence="1">Uncharacterized protein</fullName>
    </submittedName>
</protein>
<dbReference type="EMBL" id="FPBJ01000026">
    <property type="protein sequence ID" value="SFU78836.1"/>
    <property type="molecule type" value="Genomic_DNA"/>
</dbReference>
<keyword evidence="2" id="KW-1185">Reference proteome</keyword>
<dbReference type="OrthoDB" id="6448066at2"/>
<reference evidence="2" key="1">
    <citation type="submission" date="2016-10" db="EMBL/GenBank/DDBJ databases">
        <authorList>
            <person name="Varghese N."/>
            <person name="Submissions S."/>
        </authorList>
    </citation>
    <scope>NUCLEOTIDE SEQUENCE [LARGE SCALE GENOMIC DNA]</scope>
    <source>
        <strain evidence="2">DSM 18168</strain>
    </source>
</reference>
<accession>A0A1I7J0V1</accession>
<organism evidence="1 2">
    <name type="scientific">Xenorhabdus koppenhoeferi</name>
    <dbReference type="NCBI Taxonomy" id="351659"/>
    <lineage>
        <taxon>Bacteria</taxon>
        <taxon>Pseudomonadati</taxon>
        <taxon>Pseudomonadota</taxon>
        <taxon>Gammaproteobacteria</taxon>
        <taxon>Enterobacterales</taxon>
        <taxon>Morganellaceae</taxon>
        <taxon>Xenorhabdus</taxon>
    </lineage>
</organism>
<gene>
    <name evidence="1" type="ORF">SAMN05421784_1268</name>
</gene>
<proteinExistence type="predicted"/>
<dbReference type="STRING" id="351659.SAMN05421784_1268"/>
<name>A0A1I7J0V1_9GAMM</name>
<evidence type="ECO:0000313" key="2">
    <source>
        <dbReference type="Proteomes" id="UP000242496"/>
    </source>
</evidence>
<evidence type="ECO:0000313" key="1">
    <source>
        <dbReference type="EMBL" id="SFU78836.1"/>
    </source>
</evidence>